<dbReference type="Proteomes" id="UP000255529">
    <property type="component" value="Unassembled WGS sequence"/>
</dbReference>
<dbReference type="RefSeq" id="WP_129939748.1">
    <property type="nucleotide sequence ID" value="NZ_CAMKUF010000001.1"/>
</dbReference>
<dbReference type="AlphaFoldDB" id="A0A380ANZ8"/>
<dbReference type="EMBL" id="UGYN01000002">
    <property type="protein sequence ID" value="SUI83876.1"/>
    <property type="molecule type" value="Genomic_DNA"/>
</dbReference>
<sequence>MKLIKTLRPSVPYRSCHRQEQHHPDVSILVQTDMGVSPRLRPEPELRQLASEELRLTQWRPQPVILKANLHLQNSTTALGIYTAPSRSEILLFAP</sequence>
<name>A0A380ANZ8_9GAMM</name>
<accession>A0A380ANZ8</accession>
<evidence type="ECO:0000313" key="1">
    <source>
        <dbReference type="EMBL" id="SUI83876.1"/>
    </source>
</evidence>
<protein>
    <submittedName>
        <fullName evidence="1">Uncharacterized protein</fullName>
    </submittedName>
</protein>
<gene>
    <name evidence="1" type="ORF">NCTC11544_04590</name>
</gene>
<organism evidence="1 2">
    <name type="scientific">Serratia quinivorans</name>
    <dbReference type="NCBI Taxonomy" id="137545"/>
    <lineage>
        <taxon>Bacteria</taxon>
        <taxon>Pseudomonadati</taxon>
        <taxon>Pseudomonadota</taxon>
        <taxon>Gammaproteobacteria</taxon>
        <taxon>Enterobacterales</taxon>
        <taxon>Yersiniaceae</taxon>
        <taxon>Serratia</taxon>
    </lineage>
</organism>
<evidence type="ECO:0000313" key="2">
    <source>
        <dbReference type="Proteomes" id="UP000255529"/>
    </source>
</evidence>
<reference evidence="1 2" key="1">
    <citation type="submission" date="2018-06" db="EMBL/GenBank/DDBJ databases">
        <authorList>
            <consortium name="Pathogen Informatics"/>
            <person name="Doyle S."/>
        </authorList>
    </citation>
    <scope>NUCLEOTIDE SEQUENCE [LARGE SCALE GENOMIC DNA]</scope>
    <source>
        <strain evidence="1 2">NCTC11544</strain>
    </source>
</reference>
<proteinExistence type="predicted"/>